<name>A0A0V1M779_9BILA</name>
<proteinExistence type="predicted"/>
<keyword evidence="3" id="KW-1185">Reference proteome</keyword>
<organism evidence="2 3">
    <name type="scientific">Trichinella papuae</name>
    <dbReference type="NCBI Taxonomy" id="268474"/>
    <lineage>
        <taxon>Eukaryota</taxon>
        <taxon>Metazoa</taxon>
        <taxon>Ecdysozoa</taxon>
        <taxon>Nematoda</taxon>
        <taxon>Enoplea</taxon>
        <taxon>Dorylaimia</taxon>
        <taxon>Trichinellida</taxon>
        <taxon>Trichinellidae</taxon>
        <taxon>Trichinella</taxon>
    </lineage>
</organism>
<feature type="region of interest" description="Disordered" evidence="1">
    <location>
        <begin position="65"/>
        <end position="87"/>
    </location>
</feature>
<gene>
    <name evidence="2" type="ORF">T10_3527</name>
</gene>
<protein>
    <submittedName>
        <fullName evidence="2">Uncharacterized protein</fullName>
    </submittedName>
</protein>
<accession>A0A0V1M779</accession>
<dbReference type="EMBL" id="JYDO01000193">
    <property type="protein sequence ID" value="KRZ67541.1"/>
    <property type="molecule type" value="Genomic_DNA"/>
</dbReference>
<evidence type="ECO:0000256" key="1">
    <source>
        <dbReference type="SAM" id="MobiDB-lite"/>
    </source>
</evidence>
<sequence length="87" mass="10198">MLNKEREKTLLLGEEEEEKFQTRHKFYTSYTALVSGNLFMLFKFVKWKREKGTCKICASKKKKTTKGKSVHRQHVDMGRLAAEAQQS</sequence>
<dbReference type="Proteomes" id="UP000054843">
    <property type="component" value="Unassembled WGS sequence"/>
</dbReference>
<evidence type="ECO:0000313" key="2">
    <source>
        <dbReference type="EMBL" id="KRZ67541.1"/>
    </source>
</evidence>
<evidence type="ECO:0000313" key="3">
    <source>
        <dbReference type="Proteomes" id="UP000054843"/>
    </source>
</evidence>
<comment type="caution">
    <text evidence="2">The sequence shown here is derived from an EMBL/GenBank/DDBJ whole genome shotgun (WGS) entry which is preliminary data.</text>
</comment>
<dbReference type="AlphaFoldDB" id="A0A0V1M779"/>
<reference evidence="2 3" key="1">
    <citation type="submission" date="2015-01" db="EMBL/GenBank/DDBJ databases">
        <title>Evolution of Trichinella species and genotypes.</title>
        <authorList>
            <person name="Korhonen P.K."/>
            <person name="Edoardo P."/>
            <person name="Giuseppe L.R."/>
            <person name="Gasser R.B."/>
        </authorList>
    </citation>
    <scope>NUCLEOTIDE SEQUENCE [LARGE SCALE GENOMIC DNA]</scope>
    <source>
        <strain evidence="2">ISS1980</strain>
    </source>
</reference>